<sequence>MEKTETLWQYYQRTKKEIPEDFLASRGTTSHFNVMKRNSCSRSLPFQRIDYYKICLLKSHAYLHTESKTIEIETPSIFFA</sequence>
<comment type="caution">
    <text evidence="1">The sequence shown here is derived from an EMBL/GenBank/DDBJ whole genome shotgun (WGS) entry which is preliminary data.</text>
</comment>
<reference evidence="1 2" key="1">
    <citation type="submission" date="2017-11" db="EMBL/GenBank/DDBJ databases">
        <title>Infants hospitalized years apart are colonized by the same room-sourced microbial strains.</title>
        <authorList>
            <person name="Brooks B."/>
            <person name="Olm M.R."/>
            <person name="Firek B.A."/>
            <person name="Baker R."/>
            <person name="Thomas B.C."/>
            <person name="Morowitz M.J."/>
            <person name="Banfield J.F."/>
        </authorList>
    </citation>
    <scope>NUCLEOTIDE SEQUENCE [LARGE SCALE GENOMIC DNA]</scope>
    <source>
        <strain evidence="1">S2_009_000_R2_76</strain>
    </source>
</reference>
<dbReference type="EMBL" id="QFOI01000531">
    <property type="protein sequence ID" value="PZP41266.1"/>
    <property type="molecule type" value="Genomic_DNA"/>
</dbReference>
<gene>
    <name evidence="1" type="ORF">DI598_18425</name>
</gene>
<evidence type="ECO:0000313" key="1">
    <source>
        <dbReference type="EMBL" id="PZP41266.1"/>
    </source>
</evidence>
<dbReference type="Proteomes" id="UP000249645">
    <property type="component" value="Unassembled WGS sequence"/>
</dbReference>
<organism evidence="1 2">
    <name type="scientific">Pseudopedobacter saltans</name>
    <dbReference type="NCBI Taxonomy" id="151895"/>
    <lineage>
        <taxon>Bacteria</taxon>
        <taxon>Pseudomonadati</taxon>
        <taxon>Bacteroidota</taxon>
        <taxon>Sphingobacteriia</taxon>
        <taxon>Sphingobacteriales</taxon>
        <taxon>Sphingobacteriaceae</taxon>
        <taxon>Pseudopedobacter</taxon>
    </lineage>
</organism>
<dbReference type="AlphaFoldDB" id="A0A2W5G6Z2"/>
<proteinExistence type="predicted"/>
<protein>
    <submittedName>
        <fullName evidence="1">AraC family transcriptional regulator</fullName>
    </submittedName>
</protein>
<feature type="non-terminal residue" evidence="1">
    <location>
        <position position="80"/>
    </location>
</feature>
<evidence type="ECO:0000313" key="2">
    <source>
        <dbReference type="Proteomes" id="UP000249645"/>
    </source>
</evidence>
<accession>A0A2W5G6Z2</accession>
<name>A0A2W5G6Z2_9SPHI</name>